<dbReference type="GO" id="GO:0008688">
    <property type="term" value="F:3-(3-hydroxyphenyl)propionate hydroxylase activity"/>
    <property type="evidence" value="ECO:0007669"/>
    <property type="project" value="TreeGrafter"/>
</dbReference>
<evidence type="ECO:0000256" key="1">
    <source>
        <dbReference type="ARBA" id="ARBA00022630"/>
    </source>
</evidence>
<feature type="domain" description="FAD-binding" evidence="4">
    <location>
        <begin position="9"/>
        <end position="357"/>
    </location>
</feature>
<dbReference type="PANTHER" id="PTHR43476">
    <property type="entry name" value="3-(3-HYDROXY-PHENYL)PROPIONATE/3-HYDROXYCINNAMIC ACID HYDROXYLASE"/>
    <property type="match status" value="1"/>
</dbReference>
<comment type="caution">
    <text evidence="5">The sequence shown here is derived from an EMBL/GenBank/DDBJ whole genome shotgun (WGS) entry which is preliminary data.</text>
</comment>
<evidence type="ECO:0000313" key="5">
    <source>
        <dbReference type="EMBL" id="KAH7129575.1"/>
    </source>
</evidence>
<dbReference type="GO" id="GO:0071949">
    <property type="term" value="F:FAD binding"/>
    <property type="evidence" value="ECO:0007669"/>
    <property type="project" value="InterPro"/>
</dbReference>
<dbReference type="InterPro" id="IPR036188">
    <property type="entry name" value="FAD/NAD-bd_sf"/>
</dbReference>
<dbReference type="SUPFAM" id="SSF51905">
    <property type="entry name" value="FAD/NAD(P)-binding domain"/>
    <property type="match status" value="1"/>
</dbReference>
<name>A0A9P9ISI3_9HYPO</name>
<evidence type="ECO:0000313" key="6">
    <source>
        <dbReference type="Proteomes" id="UP000717696"/>
    </source>
</evidence>
<accession>A0A9P9ISI3</accession>
<dbReference type="InterPro" id="IPR050631">
    <property type="entry name" value="PheA/TfdB_FAD_monoxygenase"/>
</dbReference>
<proteinExistence type="predicted"/>
<gene>
    <name evidence="5" type="ORF">B0J13DRAFT_645568</name>
</gene>
<evidence type="ECO:0000256" key="2">
    <source>
        <dbReference type="ARBA" id="ARBA00022827"/>
    </source>
</evidence>
<dbReference type="Pfam" id="PF01494">
    <property type="entry name" value="FAD_binding_3"/>
    <property type="match status" value="1"/>
</dbReference>
<organism evidence="5 6">
    <name type="scientific">Dactylonectria estremocensis</name>
    <dbReference type="NCBI Taxonomy" id="1079267"/>
    <lineage>
        <taxon>Eukaryota</taxon>
        <taxon>Fungi</taxon>
        <taxon>Dikarya</taxon>
        <taxon>Ascomycota</taxon>
        <taxon>Pezizomycotina</taxon>
        <taxon>Sordariomycetes</taxon>
        <taxon>Hypocreomycetidae</taxon>
        <taxon>Hypocreales</taxon>
        <taxon>Nectriaceae</taxon>
        <taxon>Dactylonectria</taxon>
    </lineage>
</organism>
<keyword evidence="3" id="KW-0560">Oxidoreductase</keyword>
<dbReference type="AlphaFoldDB" id="A0A9P9ISI3"/>
<evidence type="ECO:0000256" key="3">
    <source>
        <dbReference type="ARBA" id="ARBA00023002"/>
    </source>
</evidence>
<dbReference type="InterPro" id="IPR002938">
    <property type="entry name" value="FAD-bd"/>
</dbReference>
<protein>
    <submittedName>
        <fullName evidence="5">FAD binding domain-containing protein</fullName>
    </submittedName>
</protein>
<reference evidence="5" key="1">
    <citation type="journal article" date="2021" name="Nat. Commun.">
        <title>Genetic determinants of endophytism in the Arabidopsis root mycobiome.</title>
        <authorList>
            <person name="Mesny F."/>
            <person name="Miyauchi S."/>
            <person name="Thiergart T."/>
            <person name="Pickel B."/>
            <person name="Atanasova L."/>
            <person name="Karlsson M."/>
            <person name="Huettel B."/>
            <person name="Barry K.W."/>
            <person name="Haridas S."/>
            <person name="Chen C."/>
            <person name="Bauer D."/>
            <person name="Andreopoulos W."/>
            <person name="Pangilinan J."/>
            <person name="LaButti K."/>
            <person name="Riley R."/>
            <person name="Lipzen A."/>
            <person name="Clum A."/>
            <person name="Drula E."/>
            <person name="Henrissat B."/>
            <person name="Kohler A."/>
            <person name="Grigoriev I.V."/>
            <person name="Martin F.M."/>
            <person name="Hacquard S."/>
        </authorList>
    </citation>
    <scope>NUCLEOTIDE SEQUENCE</scope>
    <source>
        <strain evidence="5">MPI-CAGE-AT-0021</strain>
    </source>
</reference>
<keyword evidence="1" id="KW-0285">Flavoprotein</keyword>
<dbReference type="PANTHER" id="PTHR43476:SF3">
    <property type="entry name" value="FAD-BINDING MONOOXYGENASE"/>
    <property type="match status" value="1"/>
</dbReference>
<evidence type="ECO:0000259" key="4">
    <source>
        <dbReference type="Pfam" id="PF01494"/>
    </source>
</evidence>
<keyword evidence="6" id="KW-1185">Reference proteome</keyword>
<dbReference type="OrthoDB" id="1716816at2759"/>
<dbReference type="Gene3D" id="3.50.50.60">
    <property type="entry name" value="FAD/NAD(P)-binding domain"/>
    <property type="match status" value="1"/>
</dbReference>
<dbReference type="EMBL" id="JAGMUU010000021">
    <property type="protein sequence ID" value="KAH7129575.1"/>
    <property type="molecule type" value="Genomic_DNA"/>
</dbReference>
<dbReference type="PRINTS" id="PR00420">
    <property type="entry name" value="RNGMNOXGNASE"/>
</dbReference>
<dbReference type="GO" id="GO:0019622">
    <property type="term" value="P:3-(3-hydroxy)phenylpropionate catabolic process"/>
    <property type="evidence" value="ECO:0007669"/>
    <property type="project" value="TreeGrafter"/>
</dbReference>
<dbReference type="Proteomes" id="UP000717696">
    <property type="component" value="Unassembled WGS sequence"/>
</dbReference>
<sequence length="531" mass="58938">MPISAPQHDVIIVGAGPVGLILALILQAHGYSPVIIERHAAQYGLPRAVGIFHQAIEVLNTLGLHDELFKSAITDCGDLVDDFAILEDSEGQCLSKFPFKKKLKTGFPESYNLHQPSLERILEDTCLSRGVEILSSTTVSSVRDQTTHVIVSAEGPRGHLQLSSRFVVGCDGARSTVRQSAGIRFEQHTGVSSRWLIVDVAPESPEVMATWKDARIAKQYLNWRRTMTSVPAPPHRRRWEIMLMPGESFAEVQKPEFVWPLLAEFGCKPDNAHIQKTAVYVMQGGWCEHFHKGRVLLAGDAAHIAPPFLAQGLNSGIRDATNLSWRLCFALRYPEKNWQRLFQDYSTEQVGTTQRFVKAATMLEKLFCITDPEAAKQRDELIRKGPLPVPDLGILGSPGMYIPDPEGDPKLSLGTGRHFAEDVIRVGNIERRLYEISQWGWVLLLAEHADGCEESMSTSTMQQFKEVLNGTCLTVGPKHCEDLGGTIKEYLRGNGLSAVLIRPDRYVYGGAKSVGDVEGLIQNVINYTEFT</sequence>
<dbReference type="Gene3D" id="3.30.70.2450">
    <property type="match status" value="1"/>
</dbReference>
<keyword evidence="2" id="KW-0274">FAD</keyword>